<accession>A0AAV7XTW1</accession>
<proteinExistence type="predicted"/>
<dbReference type="Proteomes" id="UP001075354">
    <property type="component" value="Chromosome 5"/>
</dbReference>
<evidence type="ECO:0000313" key="3">
    <source>
        <dbReference type="EMBL" id="KAJ1528148.1"/>
    </source>
</evidence>
<evidence type="ECO:0000313" key="4">
    <source>
        <dbReference type="Proteomes" id="UP001075354"/>
    </source>
</evidence>
<evidence type="ECO:0000256" key="1">
    <source>
        <dbReference type="SAM" id="MobiDB-lite"/>
    </source>
</evidence>
<dbReference type="AlphaFoldDB" id="A0AAV7XTW1"/>
<reference evidence="3" key="1">
    <citation type="submission" date="2022-12" db="EMBL/GenBank/DDBJ databases">
        <title>Chromosome-level genome assembly of the bean flower thrips Megalurothrips usitatus.</title>
        <authorList>
            <person name="Ma L."/>
            <person name="Liu Q."/>
            <person name="Li H."/>
            <person name="Cai W."/>
        </authorList>
    </citation>
    <scope>NUCLEOTIDE SEQUENCE</scope>
    <source>
        <strain evidence="3">Cailab_2022a</strain>
    </source>
</reference>
<name>A0AAV7XTW1_9NEOP</name>
<keyword evidence="2" id="KW-1133">Transmembrane helix</keyword>
<organism evidence="3 4">
    <name type="scientific">Megalurothrips usitatus</name>
    <name type="common">bean blossom thrips</name>
    <dbReference type="NCBI Taxonomy" id="439358"/>
    <lineage>
        <taxon>Eukaryota</taxon>
        <taxon>Metazoa</taxon>
        <taxon>Ecdysozoa</taxon>
        <taxon>Arthropoda</taxon>
        <taxon>Hexapoda</taxon>
        <taxon>Insecta</taxon>
        <taxon>Pterygota</taxon>
        <taxon>Neoptera</taxon>
        <taxon>Paraneoptera</taxon>
        <taxon>Thysanoptera</taxon>
        <taxon>Terebrantia</taxon>
        <taxon>Thripoidea</taxon>
        <taxon>Thripidae</taxon>
        <taxon>Megalurothrips</taxon>
    </lineage>
</organism>
<feature type="transmembrane region" description="Helical" evidence="2">
    <location>
        <begin position="30"/>
        <end position="51"/>
    </location>
</feature>
<keyword evidence="4" id="KW-1185">Reference proteome</keyword>
<sequence>MVHSTNVPNFMSVAQNASTPKAISKMRINFGLFFMLLAALFAFTHVGVSALPARPGGYRPPPPPKPRPPMRV</sequence>
<dbReference type="EMBL" id="JAPTSV010000005">
    <property type="protein sequence ID" value="KAJ1528148.1"/>
    <property type="molecule type" value="Genomic_DNA"/>
</dbReference>
<keyword evidence="2" id="KW-0812">Transmembrane</keyword>
<protein>
    <submittedName>
        <fullName evidence="3">Uncharacterized protein</fullName>
    </submittedName>
</protein>
<gene>
    <name evidence="3" type="ORF">ONE63_008062</name>
</gene>
<comment type="caution">
    <text evidence="3">The sequence shown here is derived from an EMBL/GenBank/DDBJ whole genome shotgun (WGS) entry which is preliminary data.</text>
</comment>
<keyword evidence="2" id="KW-0472">Membrane</keyword>
<feature type="region of interest" description="Disordered" evidence="1">
    <location>
        <begin position="52"/>
        <end position="72"/>
    </location>
</feature>
<evidence type="ECO:0000256" key="2">
    <source>
        <dbReference type="SAM" id="Phobius"/>
    </source>
</evidence>
<feature type="compositionally biased region" description="Pro residues" evidence="1">
    <location>
        <begin position="58"/>
        <end position="72"/>
    </location>
</feature>